<dbReference type="RefSeq" id="WP_223178134.1">
    <property type="nucleotide sequence ID" value="NZ_JACIEU010000005.1"/>
</dbReference>
<comment type="caution">
    <text evidence="2">The sequence shown here is derived from an EMBL/GenBank/DDBJ whole genome shotgun (WGS) entry which is preliminary data.</text>
</comment>
<proteinExistence type="predicted"/>
<sequence>MLVKDRASAALRQLQAQLKDHQSPQLKRFQLRSFEPPSFLMIIERLSANDFIPMLCQKCTELSAVGISRPDRPRQSTGFDRQPPQTGLSATGRQNAPERVTRVDIHAIIIAAFYWRVIDAVLAPELDALAQMGFHA</sequence>
<organism evidence="2 3">
    <name type="scientific">Sphingobium scionense</name>
    <dbReference type="NCBI Taxonomy" id="1404341"/>
    <lineage>
        <taxon>Bacteria</taxon>
        <taxon>Pseudomonadati</taxon>
        <taxon>Pseudomonadota</taxon>
        <taxon>Alphaproteobacteria</taxon>
        <taxon>Sphingomonadales</taxon>
        <taxon>Sphingomonadaceae</taxon>
        <taxon>Sphingobium</taxon>
    </lineage>
</organism>
<feature type="region of interest" description="Disordered" evidence="1">
    <location>
        <begin position="67"/>
        <end position="95"/>
    </location>
</feature>
<feature type="compositionally biased region" description="Polar residues" evidence="1">
    <location>
        <begin position="75"/>
        <end position="94"/>
    </location>
</feature>
<name>A0A7W6LQM2_9SPHN</name>
<keyword evidence="3" id="KW-1185">Reference proteome</keyword>
<dbReference type="Proteomes" id="UP000590524">
    <property type="component" value="Unassembled WGS sequence"/>
</dbReference>
<protein>
    <submittedName>
        <fullName evidence="2">Uncharacterized protein</fullName>
    </submittedName>
</protein>
<evidence type="ECO:0000313" key="3">
    <source>
        <dbReference type="Proteomes" id="UP000590524"/>
    </source>
</evidence>
<gene>
    <name evidence="2" type="ORF">GGQ90_001578</name>
</gene>
<dbReference type="AlphaFoldDB" id="A0A7W6LQM2"/>
<accession>A0A7W6LQM2</accession>
<evidence type="ECO:0000313" key="2">
    <source>
        <dbReference type="EMBL" id="MBB4147803.1"/>
    </source>
</evidence>
<dbReference type="EMBL" id="JACIEU010000005">
    <property type="protein sequence ID" value="MBB4147803.1"/>
    <property type="molecule type" value="Genomic_DNA"/>
</dbReference>
<evidence type="ECO:0000256" key="1">
    <source>
        <dbReference type="SAM" id="MobiDB-lite"/>
    </source>
</evidence>
<reference evidence="2 3" key="1">
    <citation type="submission" date="2020-08" db="EMBL/GenBank/DDBJ databases">
        <title>Genomic Encyclopedia of Type Strains, Phase IV (KMG-IV): sequencing the most valuable type-strain genomes for metagenomic binning, comparative biology and taxonomic classification.</title>
        <authorList>
            <person name="Goeker M."/>
        </authorList>
    </citation>
    <scope>NUCLEOTIDE SEQUENCE [LARGE SCALE GENOMIC DNA]</scope>
    <source>
        <strain evidence="2 3">DSM 19371</strain>
    </source>
</reference>